<evidence type="ECO:0000256" key="4">
    <source>
        <dbReference type="ARBA" id="ARBA00023277"/>
    </source>
</evidence>
<comment type="caution">
    <text evidence="10">The sequence shown here is derived from an EMBL/GenBank/DDBJ whole genome shotgun (WGS) entry which is preliminary data.</text>
</comment>
<keyword evidence="3" id="KW-0136">Cellulose degradation</keyword>
<dbReference type="SUPFAM" id="SSF49384">
    <property type="entry name" value="Carbohydrate-binding domain"/>
    <property type="match status" value="1"/>
</dbReference>
<evidence type="ECO:0000256" key="3">
    <source>
        <dbReference type="ARBA" id="ARBA00023001"/>
    </source>
</evidence>
<evidence type="ECO:0000256" key="2">
    <source>
        <dbReference type="ARBA" id="ARBA00022801"/>
    </source>
</evidence>
<dbReference type="InterPro" id="IPR012341">
    <property type="entry name" value="6hp_glycosidase-like_sf"/>
</dbReference>
<organism evidence="10 11">
    <name type="scientific">Phytoactinopolyspora halotolerans</name>
    <dbReference type="NCBI Taxonomy" id="1981512"/>
    <lineage>
        <taxon>Bacteria</taxon>
        <taxon>Bacillati</taxon>
        <taxon>Actinomycetota</taxon>
        <taxon>Actinomycetes</taxon>
        <taxon>Jiangellales</taxon>
        <taxon>Jiangellaceae</taxon>
        <taxon>Phytoactinopolyspora</taxon>
    </lineage>
</organism>
<dbReference type="GO" id="GO:0030247">
    <property type="term" value="F:polysaccharide binding"/>
    <property type="evidence" value="ECO:0007669"/>
    <property type="project" value="UniProtKB-UniRule"/>
</dbReference>
<dbReference type="InterPro" id="IPR008928">
    <property type="entry name" value="6-hairpin_glycosidase_sf"/>
</dbReference>
<dbReference type="EMBL" id="JAAGOA010000040">
    <property type="protein sequence ID" value="NEE04700.1"/>
    <property type="molecule type" value="Genomic_DNA"/>
</dbReference>
<dbReference type="Gene3D" id="2.60.40.290">
    <property type="match status" value="1"/>
</dbReference>
<feature type="signal peptide" evidence="8">
    <location>
        <begin position="1"/>
        <end position="31"/>
    </location>
</feature>
<gene>
    <name evidence="10" type="ORF">G1H10_31515</name>
</gene>
<keyword evidence="2" id="KW-0378">Hydrolase</keyword>
<dbReference type="PROSITE" id="PS51257">
    <property type="entry name" value="PROKAR_LIPOPROTEIN"/>
    <property type="match status" value="1"/>
</dbReference>
<dbReference type="SUPFAM" id="SSF48208">
    <property type="entry name" value="Six-hairpin glycosidases"/>
    <property type="match status" value="1"/>
</dbReference>
<dbReference type="PROSITE" id="PS51173">
    <property type="entry name" value="CBM2"/>
    <property type="match status" value="1"/>
</dbReference>
<keyword evidence="11" id="KW-1185">Reference proteome</keyword>
<evidence type="ECO:0000256" key="1">
    <source>
        <dbReference type="ARBA" id="ARBA00022729"/>
    </source>
</evidence>
<dbReference type="Gene3D" id="4.10.870.10">
    <property type="entry name" value="Endo-1,4-beta-glucanase f. Domain 3"/>
    <property type="match status" value="1"/>
</dbReference>
<dbReference type="Pfam" id="PF02011">
    <property type="entry name" value="Glyco_hydro_48"/>
    <property type="match status" value="1"/>
</dbReference>
<feature type="domain" description="CBM2" evidence="9">
    <location>
        <begin position="28"/>
        <end position="138"/>
    </location>
</feature>
<dbReference type="Pfam" id="PF00553">
    <property type="entry name" value="CBM_2"/>
    <property type="match status" value="1"/>
</dbReference>
<dbReference type="PROSITE" id="PS50194">
    <property type="entry name" value="FILAMIN_REPEAT"/>
    <property type="match status" value="1"/>
</dbReference>
<dbReference type="GO" id="GO:0008810">
    <property type="term" value="F:cellulase activity"/>
    <property type="evidence" value="ECO:0007669"/>
    <property type="project" value="InterPro"/>
</dbReference>
<dbReference type="InterPro" id="IPR000556">
    <property type="entry name" value="Glyco_hydro_48F"/>
</dbReference>
<dbReference type="Gene3D" id="2.60.40.10">
    <property type="entry name" value="Immunoglobulins"/>
    <property type="match status" value="1"/>
</dbReference>
<proteinExistence type="predicted"/>
<evidence type="ECO:0000256" key="8">
    <source>
        <dbReference type="SAM" id="SignalP"/>
    </source>
</evidence>
<keyword evidence="6" id="KW-0624">Polysaccharide degradation</keyword>
<name>A0A6L9SKR4_9ACTN</name>
<accession>A0A6L9SKR4</accession>
<keyword evidence="4" id="KW-0119">Carbohydrate metabolism</keyword>
<evidence type="ECO:0000256" key="5">
    <source>
        <dbReference type="ARBA" id="ARBA00023295"/>
    </source>
</evidence>
<evidence type="ECO:0000313" key="11">
    <source>
        <dbReference type="Proteomes" id="UP000475214"/>
    </source>
</evidence>
<evidence type="ECO:0000313" key="10">
    <source>
        <dbReference type="EMBL" id="NEE04700.1"/>
    </source>
</evidence>
<dbReference type="InterPro" id="IPR027390">
    <property type="entry name" value="Endoglucanase_F_dom3"/>
</dbReference>
<dbReference type="Gene3D" id="2.170.160.10">
    <property type="entry name" value="Endo-1,4-beta-glucanase f. Domain 2"/>
    <property type="match status" value="1"/>
</dbReference>
<feature type="chain" id="PRO_5027026900" evidence="8">
    <location>
        <begin position="32"/>
        <end position="974"/>
    </location>
</feature>
<keyword evidence="1 8" id="KW-0732">Signal</keyword>
<evidence type="ECO:0000256" key="7">
    <source>
        <dbReference type="PIRSR" id="PIRSR600556-1"/>
    </source>
</evidence>
<dbReference type="InterPro" id="IPR013783">
    <property type="entry name" value="Ig-like_fold"/>
</dbReference>
<dbReference type="InterPro" id="IPR023309">
    <property type="entry name" value="Endo-1-4-beta-glucanase_dom2"/>
</dbReference>
<evidence type="ECO:0000256" key="6">
    <source>
        <dbReference type="ARBA" id="ARBA00023326"/>
    </source>
</evidence>
<sequence>MTRLRRRRTAAFAAGVLVAAGMTAVPSTSYAALACDVDFSANEWGDGGGGFTASLTLTNLGDPLDGWELTFALPGGAAQLSQGWGATWSQDGRDLTAQNLAWNGDLGTGEQASIGFNGTGYGGAPAEFFVNGTRCGDTSGNEPPTVQITEPVDGAEFAAPADVTVAAAASDPDGEVTRVEFYRNGLLLGEDDAAPYQWEMADLPAGDYTVQAVAYDDASPAASAEDEVGFTVTEPAGPAVVASTSGLSVPEGGEETFTLRLSEQPEADVAVDLAVGGDEDIDASPTTLTFTSGDWDDAQTVTVTAAQDDDTVNGTAEITASAAGHAPATVVVTESDDDVAGGEYVQRFLEQYDKIKNQGYFSPEGVPYHSIETLIVEAPDHGHETTSEAFSYWLWLEASYGRVTGEWDPFNQAWQTMEQYIIPGSDDQPGAGVDGTPQYAAEHIRPDAYPSQLDPDVPVGEDPLRSELQSTYGTGEIYGMHWLLDVDNTYGFGHCGDGTTRPSYINTFQRGPQESVWETVPHPSCETQDFGGENGYLDLFIAEENDPATQWRYTNAPDADARAVQVAYWAQQWASEQGNQAQIAGTLDKAAMMGDYLRYAMFDKYFKQIGDCVGASECPAGTGKDSAHYLMSWYYAWGGSYPGNDWSWRIGSSHNHFGYQNPVAAWALVNEPALAPSSPTAEQDWENSLDRQIEFYRWLQSAEGGIAGGATNSWEGHYGEPPAGTATFYGMFYDEKPVYHDPPSNQWFGFQVWSMQRVAEYYWITGDEDVRDLLDAWVAWAVEHTTADGTDFEIPAEMSWSGQPEDYDGAAGGPGPNPDLHATVEAYGQDVGVAASLARTLMWYAAATDDAAACDEAKNLIDALYAHRDEQGVATVEVREDYERFDDVYDPDTGQGLYIPEGWSGQMPNGDVIEPGVSFLDIRSFYLDDPQWPKVQEYLDGGDPPEFIYHRFWAQVDVATAFADYAYLFGAQTP</sequence>
<keyword evidence="5" id="KW-0326">Glycosidase</keyword>
<dbReference type="SMART" id="SM00637">
    <property type="entry name" value="CBD_II"/>
    <property type="match status" value="1"/>
</dbReference>
<dbReference type="Gene3D" id="1.50.10.10">
    <property type="match status" value="1"/>
</dbReference>
<feature type="active site" description="Proton donor" evidence="7">
    <location>
        <position position="388"/>
    </location>
</feature>
<dbReference type="InterPro" id="IPR012291">
    <property type="entry name" value="CBM2_carb-bd_dom_sf"/>
</dbReference>
<dbReference type="AlphaFoldDB" id="A0A6L9SKR4"/>
<dbReference type="PRINTS" id="PR00844">
    <property type="entry name" value="GLHYDRLASE48"/>
</dbReference>
<dbReference type="RefSeq" id="WP_163745248.1">
    <property type="nucleotide sequence ID" value="NZ_JAAGOA010000040.1"/>
</dbReference>
<feature type="active site" description="Nucleophile" evidence="7">
    <location>
        <position position="558"/>
    </location>
</feature>
<dbReference type="GO" id="GO:0030245">
    <property type="term" value="P:cellulose catabolic process"/>
    <property type="evidence" value="ECO:0007669"/>
    <property type="project" value="UniProtKB-KW"/>
</dbReference>
<dbReference type="InterPro" id="IPR001919">
    <property type="entry name" value="CBD2"/>
</dbReference>
<dbReference type="InterPro" id="IPR008965">
    <property type="entry name" value="CBM2/CBM3_carb-bd_dom_sf"/>
</dbReference>
<dbReference type="InterPro" id="IPR017868">
    <property type="entry name" value="Filamin/ABP280_repeat-like"/>
</dbReference>
<protein>
    <submittedName>
        <fullName evidence="10">Cellulose 1,4-beta-cellobiosidase</fullName>
    </submittedName>
</protein>
<reference evidence="10 11" key="1">
    <citation type="submission" date="2020-02" db="EMBL/GenBank/DDBJ databases">
        <authorList>
            <person name="Li X.-J."/>
            <person name="Han X.-M."/>
        </authorList>
    </citation>
    <scope>NUCLEOTIDE SEQUENCE [LARGE SCALE GENOMIC DNA]</scope>
    <source>
        <strain evidence="10 11">CCTCC AB 2017055</strain>
    </source>
</reference>
<dbReference type="Pfam" id="PF17957">
    <property type="entry name" value="Big_7"/>
    <property type="match status" value="1"/>
</dbReference>
<evidence type="ECO:0000259" key="9">
    <source>
        <dbReference type="PROSITE" id="PS51173"/>
    </source>
</evidence>
<dbReference type="Proteomes" id="UP000475214">
    <property type="component" value="Unassembled WGS sequence"/>
</dbReference>